<dbReference type="EMBL" id="BMAU01021232">
    <property type="protein sequence ID" value="GFY02238.1"/>
    <property type="molecule type" value="Genomic_DNA"/>
</dbReference>
<dbReference type="AlphaFoldDB" id="A0A8X6S859"/>
<comment type="caution">
    <text evidence="1">The sequence shown here is derived from an EMBL/GenBank/DDBJ whole genome shotgun (WGS) entry which is preliminary data.</text>
</comment>
<keyword evidence="2" id="KW-1185">Reference proteome</keyword>
<sequence>MVSAADKGCRVYLLDPRPDAVALYTGCTPGKRRAWFFPDDRHTASLVGLRGGWRHARTNLFLALMDPILLCQGKGLVLPNPNVNNIVAHTRFLLLSLPDNGMLTKSPFAINKALIEIGGEPKSVKRLRSGDLLIETSSFIYLPNLF</sequence>
<name>A0A8X6S859_TRICX</name>
<dbReference type="Proteomes" id="UP000887159">
    <property type="component" value="Unassembled WGS sequence"/>
</dbReference>
<evidence type="ECO:0000313" key="2">
    <source>
        <dbReference type="Proteomes" id="UP000887159"/>
    </source>
</evidence>
<evidence type="ECO:0000313" key="1">
    <source>
        <dbReference type="EMBL" id="GFY02238.1"/>
    </source>
</evidence>
<protein>
    <submittedName>
        <fullName evidence="1">Uncharacterized protein</fullName>
    </submittedName>
</protein>
<accession>A0A8X6S859</accession>
<dbReference type="SUPFAM" id="SSF143555">
    <property type="entry name" value="FwdE-like"/>
    <property type="match status" value="1"/>
</dbReference>
<organism evidence="1 2">
    <name type="scientific">Trichonephila clavipes</name>
    <name type="common">Golden silk orbweaver</name>
    <name type="synonym">Nephila clavipes</name>
    <dbReference type="NCBI Taxonomy" id="2585209"/>
    <lineage>
        <taxon>Eukaryota</taxon>
        <taxon>Metazoa</taxon>
        <taxon>Ecdysozoa</taxon>
        <taxon>Arthropoda</taxon>
        <taxon>Chelicerata</taxon>
        <taxon>Arachnida</taxon>
        <taxon>Araneae</taxon>
        <taxon>Araneomorphae</taxon>
        <taxon>Entelegynae</taxon>
        <taxon>Araneoidea</taxon>
        <taxon>Nephilidae</taxon>
        <taxon>Trichonephila</taxon>
    </lineage>
</organism>
<reference evidence="1" key="1">
    <citation type="submission" date="2020-08" db="EMBL/GenBank/DDBJ databases">
        <title>Multicomponent nature underlies the extraordinary mechanical properties of spider dragline silk.</title>
        <authorList>
            <person name="Kono N."/>
            <person name="Nakamura H."/>
            <person name="Mori M."/>
            <person name="Yoshida Y."/>
            <person name="Ohtoshi R."/>
            <person name="Malay A.D."/>
            <person name="Moran D.A.P."/>
            <person name="Tomita M."/>
            <person name="Numata K."/>
            <person name="Arakawa K."/>
        </authorList>
    </citation>
    <scope>NUCLEOTIDE SEQUENCE</scope>
</reference>
<gene>
    <name evidence="1" type="primary">NCL1_42224</name>
    <name evidence="1" type="ORF">TNCV_5100971</name>
</gene>
<proteinExistence type="predicted"/>